<sequence>MNNYRSSELNELFSALSKSQAEMKVACKDSSNPFFKSKYANLQSIIESSRPSLCKNGLSVVQQIIPNEQGQECLVTVLGHGSGQWIASSIRISPIKTDIQSLGSYITYLRRYSYASIIGVYDGEDDDGESNMNDIVTEMQAKKLDKILRDNNKLEETLKHYNIQTTAQLKRVDADKLFQRLGNYNKFNS</sequence>
<organism evidence="1">
    <name type="scientific">uncultured Caudovirales phage</name>
    <dbReference type="NCBI Taxonomy" id="2100421"/>
    <lineage>
        <taxon>Viruses</taxon>
        <taxon>Duplodnaviria</taxon>
        <taxon>Heunggongvirae</taxon>
        <taxon>Uroviricota</taxon>
        <taxon>Caudoviricetes</taxon>
        <taxon>Peduoviridae</taxon>
        <taxon>Maltschvirus</taxon>
        <taxon>Maltschvirus maltsch</taxon>
    </lineage>
</organism>
<name>A0A6J5L3C7_9CAUD</name>
<proteinExistence type="predicted"/>
<dbReference type="InterPro" id="IPR007499">
    <property type="entry name" value="ERF_bacteria_virus"/>
</dbReference>
<dbReference type="EMBL" id="LR796286">
    <property type="protein sequence ID" value="CAB4134319.1"/>
    <property type="molecule type" value="Genomic_DNA"/>
</dbReference>
<protein>
    <submittedName>
        <fullName evidence="1">Essential recombination function protein</fullName>
    </submittedName>
</protein>
<gene>
    <name evidence="2" type="ORF">UFOVP268_43</name>
    <name evidence="1" type="ORF">UFOVP97_25</name>
</gene>
<reference evidence="1" key="1">
    <citation type="submission" date="2020-04" db="EMBL/GenBank/DDBJ databases">
        <authorList>
            <person name="Chiriac C."/>
            <person name="Salcher M."/>
            <person name="Ghai R."/>
            <person name="Kavagutti S V."/>
        </authorList>
    </citation>
    <scope>NUCLEOTIDE SEQUENCE</scope>
</reference>
<evidence type="ECO:0000313" key="2">
    <source>
        <dbReference type="EMBL" id="CAB4134319.1"/>
    </source>
</evidence>
<evidence type="ECO:0000313" key="1">
    <source>
        <dbReference type="EMBL" id="CAB4127757.1"/>
    </source>
</evidence>
<accession>A0A6J5L3C7</accession>
<dbReference type="Pfam" id="PF04404">
    <property type="entry name" value="ERF"/>
    <property type="match status" value="1"/>
</dbReference>
<dbReference type="EMBL" id="LR796216">
    <property type="protein sequence ID" value="CAB4127757.1"/>
    <property type="molecule type" value="Genomic_DNA"/>
</dbReference>